<evidence type="ECO:0000256" key="7">
    <source>
        <dbReference type="SAM" id="Phobius"/>
    </source>
</evidence>
<feature type="compositionally biased region" description="Low complexity" evidence="6">
    <location>
        <begin position="537"/>
        <end position="547"/>
    </location>
</feature>
<keyword evidence="4 7" id="KW-1133">Transmembrane helix</keyword>
<keyword evidence="5 7" id="KW-0472">Membrane</keyword>
<evidence type="ECO:0000256" key="2">
    <source>
        <dbReference type="ARBA" id="ARBA00022475"/>
    </source>
</evidence>
<keyword evidence="3 7" id="KW-0812">Transmembrane</keyword>
<evidence type="ECO:0000313" key="9">
    <source>
        <dbReference type="EMBL" id="OWF44198.1"/>
    </source>
</evidence>
<evidence type="ECO:0000313" key="10">
    <source>
        <dbReference type="Proteomes" id="UP000242188"/>
    </source>
</evidence>
<dbReference type="OrthoDB" id="10011551at2759"/>
<protein>
    <recommendedName>
        <fullName evidence="8">G-protein coupled receptors family 1 profile domain-containing protein</fullName>
    </recommendedName>
</protein>
<evidence type="ECO:0000256" key="5">
    <source>
        <dbReference type="ARBA" id="ARBA00023136"/>
    </source>
</evidence>
<feature type="compositionally biased region" description="Polar residues" evidence="6">
    <location>
        <begin position="562"/>
        <end position="571"/>
    </location>
</feature>
<feature type="transmembrane region" description="Helical" evidence="7">
    <location>
        <begin position="170"/>
        <end position="189"/>
    </location>
</feature>
<dbReference type="AlphaFoldDB" id="A0A210Q642"/>
<proteinExistence type="predicted"/>
<reference evidence="9 10" key="1">
    <citation type="journal article" date="2017" name="Nat. Ecol. Evol.">
        <title>Scallop genome provides insights into evolution of bilaterian karyotype and development.</title>
        <authorList>
            <person name="Wang S."/>
            <person name="Zhang J."/>
            <person name="Jiao W."/>
            <person name="Li J."/>
            <person name="Xun X."/>
            <person name="Sun Y."/>
            <person name="Guo X."/>
            <person name="Huan P."/>
            <person name="Dong B."/>
            <person name="Zhang L."/>
            <person name="Hu X."/>
            <person name="Sun X."/>
            <person name="Wang J."/>
            <person name="Zhao C."/>
            <person name="Wang Y."/>
            <person name="Wang D."/>
            <person name="Huang X."/>
            <person name="Wang R."/>
            <person name="Lv J."/>
            <person name="Li Y."/>
            <person name="Zhang Z."/>
            <person name="Liu B."/>
            <person name="Lu W."/>
            <person name="Hui Y."/>
            <person name="Liang J."/>
            <person name="Zhou Z."/>
            <person name="Hou R."/>
            <person name="Li X."/>
            <person name="Liu Y."/>
            <person name="Li H."/>
            <person name="Ning X."/>
            <person name="Lin Y."/>
            <person name="Zhao L."/>
            <person name="Xing Q."/>
            <person name="Dou J."/>
            <person name="Li Y."/>
            <person name="Mao J."/>
            <person name="Guo H."/>
            <person name="Dou H."/>
            <person name="Li T."/>
            <person name="Mu C."/>
            <person name="Jiang W."/>
            <person name="Fu Q."/>
            <person name="Fu X."/>
            <person name="Miao Y."/>
            <person name="Liu J."/>
            <person name="Yu Q."/>
            <person name="Li R."/>
            <person name="Liao H."/>
            <person name="Li X."/>
            <person name="Kong Y."/>
            <person name="Jiang Z."/>
            <person name="Chourrout D."/>
            <person name="Li R."/>
            <person name="Bao Z."/>
        </authorList>
    </citation>
    <scope>NUCLEOTIDE SEQUENCE [LARGE SCALE GENOMIC DNA]</scope>
    <source>
        <strain evidence="9 10">PY_sf001</strain>
    </source>
</reference>
<gene>
    <name evidence="9" type="ORF">KP79_PYT14433</name>
</gene>
<feature type="compositionally biased region" description="Polar residues" evidence="6">
    <location>
        <begin position="468"/>
        <end position="484"/>
    </location>
</feature>
<feature type="transmembrane region" description="Helical" evidence="7">
    <location>
        <begin position="261"/>
        <end position="282"/>
    </location>
</feature>
<dbReference type="Gene3D" id="1.20.1070.10">
    <property type="entry name" value="Rhodopsin 7-helix transmembrane proteins"/>
    <property type="match status" value="1"/>
</dbReference>
<evidence type="ECO:0000256" key="3">
    <source>
        <dbReference type="ARBA" id="ARBA00022692"/>
    </source>
</evidence>
<feature type="domain" description="G-protein coupled receptors family 1 profile" evidence="8">
    <location>
        <begin position="34"/>
        <end position="183"/>
    </location>
</feature>
<feature type="region of interest" description="Disordered" evidence="6">
    <location>
        <begin position="467"/>
        <end position="573"/>
    </location>
</feature>
<dbReference type="Proteomes" id="UP000242188">
    <property type="component" value="Unassembled WGS sequence"/>
</dbReference>
<dbReference type="PROSITE" id="PS50262">
    <property type="entry name" value="G_PROTEIN_RECEP_F1_2"/>
    <property type="match status" value="1"/>
</dbReference>
<feature type="compositionally biased region" description="Polar residues" evidence="6">
    <location>
        <begin position="492"/>
        <end position="521"/>
    </location>
</feature>
<dbReference type="PANTHER" id="PTHR22750">
    <property type="entry name" value="G-PROTEIN COUPLED RECEPTOR"/>
    <property type="match status" value="1"/>
</dbReference>
<feature type="transmembrane region" description="Helical" evidence="7">
    <location>
        <begin position="228"/>
        <end position="249"/>
    </location>
</feature>
<dbReference type="InterPro" id="IPR017452">
    <property type="entry name" value="GPCR_Rhodpsn_7TM"/>
</dbReference>
<name>A0A210Q642_MIZYE</name>
<sequence length="650" mass="74069">MTDFNLTTAEAMFTSQLWWPLLIINIVLGGVAISCSLIVILVSRRTSLGDGATLVFVRCLCVTDILTGVCAVSKGLLLMNIDVLSVDCFLPESLFITAITACVLFLLWLNVDCFLHLNKPENMRLHIAKGNIISGMVVVWNVAFILGFLPQMGWNAMDRVCLFLFYYDHLYLLMLVSLWVLIVLCCYWMQALTSRLTTKIKSSRHFLTTNSKVYYKYGGLTGTVHIQLCTMCVCCLPCIGYVVYCFFRYETPENFIWVNGYLPYVLMIFTFRSVLCSFINGYKTSQIRSLMRRVSRSFANTLLRRRFSNYRRRAVRGRNVFRASPSNQQHCWTVQRQFDNSQSCHVCASNSQRSFGSSTCTSISTGCLYCHRTRCLCDVFDVKDHERDRDMDKYGRYGLIKRTKQVTFPFSSDSSSEYNGNVHPGEIQNNALFDKRFTRGNIPLHHPPFIRKTMSCPDDFAHRHHESFNPTFNRSPSSVENDLPNNDHVDYNPSNGRDTSPHSINFSQTKDSHNPTVTQSELLGEDIVGERTDSIESASPSSPKPSKCTTQRLRPPLRQAASLPTSTTNTPPDLKDIADSVDKTLTRKSGTMGYLKRWTLRQAMKIKQYSYDGSNDFRQRVGYRQDGYLGSFDDSKLIFNEGVLTEQTTL</sequence>
<evidence type="ECO:0000256" key="6">
    <source>
        <dbReference type="SAM" id="MobiDB-lite"/>
    </source>
</evidence>
<comment type="caution">
    <text evidence="9">The sequence shown here is derived from an EMBL/GenBank/DDBJ whole genome shotgun (WGS) entry which is preliminary data.</text>
</comment>
<evidence type="ECO:0000256" key="4">
    <source>
        <dbReference type="ARBA" id="ARBA00022989"/>
    </source>
</evidence>
<dbReference type="CDD" id="cd00637">
    <property type="entry name" value="7tm_classA_rhodopsin-like"/>
    <property type="match status" value="1"/>
</dbReference>
<feature type="transmembrane region" description="Helical" evidence="7">
    <location>
        <begin position="17"/>
        <end position="43"/>
    </location>
</feature>
<feature type="transmembrane region" description="Helical" evidence="7">
    <location>
        <begin position="55"/>
        <end position="81"/>
    </location>
</feature>
<keyword evidence="10" id="KW-1185">Reference proteome</keyword>
<keyword evidence="2" id="KW-1003">Cell membrane</keyword>
<accession>A0A210Q642</accession>
<evidence type="ECO:0000256" key="1">
    <source>
        <dbReference type="ARBA" id="ARBA00004651"/>
    </source>
</evidence>
<comment type="subcellular location">
    <subcellularLocation>
        <location evidence="1">Cell membrane</location>
        <topology evidence="1">Multi-pass membrane protein</topology>
    </subcellularLocation>
</comment>
<evidence type="ECO:0000259" key="8">
    <source>
        <dbReference type="PROSITE" id="PS50262"/>
    </source>
</evidence>
<feature type="transmembrane region" description="Helical" evidence="7">
    <location>
        <begin position="132"/>
        <end position="150"/>
    </location>
</feature>
<feature type="transmembrane region" description="Helical" evidence="7">
    <location>
        <begin position="93"/>
        <end position="111"/>
    </location>
</feature>
<dbReference type="EMBL" id="NEDP02004845">
    <property type="protein sequence ID" value="OWF44198.1"/>
    <property type="molecule type" value="Genomic_DNA"/>
</dbReference>
<dbReference type="SUPFAM" id="SSF81321">
    <property type="entry name" value="Family A G protein-coupled receptor-like"/>
    <property type="match status" value="1"/>
</dbReference>
<organism evidence="9 10">
    <name type="scientific">Mizuhopecten yessoensis</name>
    <name type="common">Japanese scallop</name>
    <name type="synonym">Patinopecten yessoensis</name>
    <dbReference type="NCBI Taxonomy" id="6573"/>
    <lineage>
        <taxon>Eukaryota</taxon>
        <taxon>Metazoa</taxon>
        <taxon>Spiralia</taxon>
        <taxon>Lophotrochozoa</taxon>
        <taxon>Mollusca</taxon>
        <taxon>Bivalvia</taxon>
        <taxon>Autobranchia</taxon>
        <taxon>Pteriomorphia</taxon>
        <taxon>Pectinida</taxon>
        <taxon>Pectinoidea</taxon>
        <taxon>Pectinidae</taxon>
        <taxon>Mizuhopecten</taxon>
    </lineage>
</organism>
<dbReference type="GO" id="GO:0005886">
    <property type="term" value="C:plasma membrane"/>
    <property type="evidence" value="ECO:0007669"/>
    <property type="project" value="UniProtKB-SubCell"/>
</dbReference>